<dbReference type="PROSITE" id="PS51257">
    <property type="entry name" value="PROKAR_LIPOPROTEIN"/>
    <property type="match status" value="1"/>
</dbReference>
<keyword evidence="4" id="KW-1185">Reference proteome</keyword>
<dbReference type="AlphaFoldDB" id="A0A967B2M2"/>
<dbReference type="PANTHER" id="PTHR34183:SF1">
    <property type="entry name" value="ENDOLYTIC PEPTIDOGLYCAN TRANSGLYCOSYLASE RLPA"/>
    <property type="match status" value="1"/>
</dbReference>
<dbReference type="RefSeq" id="WP_166312737.1">
    <property type="nucleotide sequence ID" value="NZ_WOTH01000002.1"/>
</dbReference>
<accession>A0A967B2M2</accession>
<evidence type="ECO:0000313" key="4">
    <source>
        <dbReference type="Proteomes" id="UP000597459"/>
    </source>
</evidence>
<dbReference type="GO" id="GO:0042834">
    <property type="term" value="F:peptidoglycan binding"/>
    <property type="evidence" value="ECO:0007669"/>
    <property type="project" value="InterPro"/>
</dbReference>
<comment type="caution">
    <text evidence="3">The sequence shown here is derived from an EMBL/GenBank/DDBJ whole genome shotgun (WGS) entry which is preliminary data.</text>
</comment>
<dbReference type="Proteomes" id="UP000597459">
    <property type="component" value="Unassembled WGS sequence"/>
</dbReference>
<dbReference type="InterPro" id="IPR036680">
    <property type="entry name" value="SPOR-like_sf"/>
</dbReference>
<dbReference type="SUPFAM" id="SSF110997">
    <property type="entry name" value="Sporulation related repeat"/>
    <property type="match status" value="1"/>
</dbReference>
<dbReference type="Gene3D" id="3.30.70.1070">
    <property type="entry name" value="Sporulation related repeat"/>
    <property type="match status" value="1"/>
</dbReference>
<feature type="domain" description="RlpA-like protein double-psi beta-barrel" evidence="1">
    <location>
        <begin position="80"/>
        <end position="144"/>
    </location>
</feature>
<feature type="domain" description="SPOR" evidence="2">
    <location>
        <begin position="231"/>
        <end position="290"/>
    </location>
</feature>
<reference evidence="3" key="1">
    <citation type="submission" date="2019-11" db="EMBL/GenBank/DDBJ databases">
        <title>Description of new Acetobacter species.</title>
        <authorList>
            <person name="Cleenwerck I."/>
            <person name="Sombolestani A.S."/>
        </authorList>
    </citation>
    <scope>NUCLEOTIDE SEQUENCE</scope>
    <source>
        <strain evidence="3">LMG 1626</strain>
    </source>
</reference>
<dbReference type="Gene3D" id="2.40.40.10">
    <property type="entry name" value="RlpA-like domain"/>
    <property type="match status" value="1"/>
</dbReference>
<dbReference type="Pfam" id="PF05036">
    <property type="entry name" value="SPOR"/>
    <property type="match status" value="1"/>
</dbReference>
<dbReference type="InterPro" id="IPR007730">
    <property type="entry name" value="SPOR-like_dom"/>
</dbReference>
<sequence>MICRAVKAGTRVAGHGWPLVLALGVSGCQPPRPTLTPHVHYEVGAAYQADGVWHYPQQDLSYRATGLAVIDPSTDAPRLTADGEVYDPQAMAGAHPTLQLPAQATVHNLDNGREITIRINDRGPAQRGRLLSLTPQVARMLAMGTAPARVEIIEDELPSRMFAETLPGGPLLNMQAAPVEQVTVNALDGKNGIAQTPASPAAVGANRVPVTALADLPVTARQGWAVPTSLWIEIGRFTQRSYAALAAMRAGGTVSASDDDRGPLWRVRVGPFTRVDEADAALDRALAAGLTGAHIVVE</sequence>
<organism evidence="3 4">
    <name type="scientific">Acetobacter estunensis</name>
    <dbReference type="NCBI Taxonomy" id="104097"/>
    <lineage>
        <taxon>Bacteria</taxon>
        <taxon>Pseudomonadati</taxon>
        <taxon>Pseudomonadota</taxon>
        <taxon>Alphaproteobacteria</taxon>
        <taxon>Acetobacterales</taxon>
        <taxon>Acetobacteraceae</taxon>
        <taxon>Acetobacter</taxon>
    </lineage>
</organism>
<gene>
    <name evidence="3" type="ORF">GOB87_01265</name>
</gene>
<dbReference type="InterPro" id="IPR009009">
    <property type="entry name" value="RlpA-like_DPBB"/>
</dbReference>
<protein>
    <recommendedName>
        <fullName evidence="5">Endolytic peptidoglycan transglycosylase RlpA</fullName>
    </recommendedName>
</protein>
<proteinExistence type="predicted"/>
<dbReference type="EMBL" id="WOTH01000002">
    <property type="protein sequence ID" value="NHO52595.1"/>
    <property type="molecule type" value="Genomic_DNA"/>
</dbReference>
<evidence type="ECO:0000259" key="2">
    <source>
        <dbReference type="Pfam" id="PF05036"/>
    </source>
</evidence>
<dbReference type="InterPro" id="IPR036908">
    <property type="entry name" value="RlpA-like_sf"/>
</dbReference>
<dbReference type="Pfam" id="PF03330">
    <property type="entry name" value="DPBB_1"/>
    <property type="match status" value="1"/>
</dbReference>
<evidence type="ECO:0000259" key="1">
    <source>
        <dbReference type="Pfam" id="PF03330"/>
    </source>
</evidence>
<evidence type="ECO:0000313" key="3">
    <source>
        <dbReference type="EMBL" id="NHO52595.1"/>
    </source>
</evidence>
<evidence type="ECO:0008006" key="5">
    <source>
        <dbReference type="Google" id="ProtNLM"/>
    </source>
</evidence>
<dbReference type="CDD" id="cd22268">
    <property type="entry name" value="DPBB_RlpA-like"/>
    <property type="match status" value="1"/>
</dbReference>
<dbReference type="PANTHER" id="PTHR34183">
    <property type="entry name" value="ENDOLYTIC PEPTIDOGLYCAN TRANSGLYCOSYLASE RLPA"/>
    <property type="match status" value="1"/>
</dbReference>
<name>A0A967B2M2_9PROT</name>